<evidence type="ECO:0000313" key="1">
    <source>
        <dbReference type="EMBL" id="KAK7502284.1"/>
    </source>
</evidence>
<reference evidence="1 2" key="1">
    <citation type="journal article" date="2023" name="Sci. Data">
        <title>Genome assembly of the Korean intertidal mud-creeper Batillaria attramentaria.</title>
        <authorList>
            <person name="Patra A.K."/>
            <person name="Ho P.T."/>
            <person name="Jun S."/>
            <person name="Lee S.J."/>
            <person name="Kim Y."/>
            <person name="Won Y.J."/>
        </authorList>
    </citation>
    <scope>NUCLEOTIDE SEQUENCE [LARGE SCALE GENOMIC DNA]</scope>
    <source>
        <strain evidence="1">Wonlab-2016</strain>
    </source>
</reference>
<gene>
    <name evidence="1" type="ORF">BaRGS_00006648</name>
</gene>
<keyword evidence="2" id="KW-1185">Reference proteome</keyword>
<sequence length="142" mass="15941">MAGTGCITFVVQPAGFSRRKPQGAPAAIEARRGKTNTMYSVSPPRPWTEIILYHVQWSCAGIVTVPLYGSGCILRTDMFRGPQGPMLARLSWLNQAQPRYKVYISDGPESPAYMFSRRAHRRTPSARPKQPSQQIWSLFDLD</sequence>
<accession>A0ABD0LTE7</accession>
<organism evidence="1 2">
    <name type="scientific">Batillaria attramentaria</name>
    <dbReference type="NCBI Taxonomy" id="370345"/>
    <lineage>
        <taxon>Eukaryota</taxon>
        <taxon>Metazoa</taxon>
        <taxon>Spiralia</taxon>
        <taxon>Lophotrochozoa</taxon>
        <taxon>Mollusca</taxon>
        <taxon>Gastropoda</taxon>
        <taxon>Caenogastropoda</taxon>
        <taxon>Sorbeoconcha</taxon>
        <taxon>Cerithioidea</taxon>
        <taxon>Batillariidae</taxon>
        <taxon>Batillaria</taxon>
    </lineage>
</organism>
<proteinExistence type="predicted"/>
<dbReference type="Proteomes" id="UP001519460">
    <property type="component" value="Unassembled WGS sequence"/>
</dbReference>
<comment type="caution">
    <text evidence="1">The sequence shown here is derived from an EMBL/GenBank/DDBJ whole genome shotgun (WGS) entry which is preliminary data.</text>
</comment>
<evidence type="ECO:0000313" key="2">
    <source>
        <dbReference type="Proteomes" id="UP001519460"/>
    </source>
</evidence>
<name>A0ABD0LTE7_9CAEN</name>
<dbReference type="EMBL" id="JACVVK020000027">
    <property type="protein sequence ID" value="KAK7502284.1"/>
    <property type="molecule type" value="Genomic_DNA"/>
</dbReference>
<dbReference type="AlphaFoldDB" id="A0ABD0LTE7"/>
<protein>
    <submittedName>
        <fullName evidence="1">Uncharacterized protein</fullName>
    </submittedName>
</protein>